<comment type="caution">
    <text evidence="1">The sequence shown here is derived from an EMBL/GenBank/DDBJ whole genome shotgun (WGS) entry which is preliminary data.</text>
</comment>
<reference evidence="1" key="1">
    <citation type="submission" date="2012-05" db="EMBL/GenBank/DDBJ databases">
        <authorList>
            <person name="Studholme D.J."/>
            <person name="Wasukira A."/>
            <person name="Grant M."/>
        </authorList>
    </citation>
    <scope>NUCLEOTIDE SEQUENCE [LARGE SCALE GENOMIC DNA]</scope>
    <source>
        <strain evidence="1">NCPPB 890</strain>
    </source>
</reference>
<gene>
    <name evidence="1" type="ORF">A11K_0107705</name>
</gene>
<dbReference type="EMBL" id="AKBN01000400">
    <property type="protein sequence ID" value="KFA02757.1"/>
    <property type="molecule type" value="Genomic_DNA"/>
</dbReference>
<accession>A0A836P3Y9</accession>
<proteinExistence type="predicted"/>
<evidence type="ECO:0000313" key="1">
    <source>
        <dbReference type="EMBL" id="KFA02757.1"/>
    </source>
</evidence>
<sequence>MSATSRTTTIITHIFTPSFNPLFRIKKIIDAAEKLHDANSTPALHHSNIFLMNLLESWITLFIS</sequence>
<dbReference type="AlphaFoldDB" id="A0A836P3Y9"/>
<protein>
    <submittedName>
        <fullName evidence="1">Uncharacterized protein</fullName>
    </submittedName>
</protein>
<name>A0A836P3Y9_XANVA</name>
<organism evidence="1">
    <name type="scientific">Xanthomonas vasicola pv. vasculorum NCPPB 890</name>
    <dbReference type="NCBI Taxonomy" id="1184265"/>
    <lineage>
        <taxon>Bacteria</taxon>
        <taxon>Pseudomonadati</taxon>
        <taxon>Pseudomonadota</taxon>
        <taxon>Gammaproteobacteria</taxon>
        <taxon>Lysobacterales</taxon>
        <taxon>Lysobacteraceae</taxon>
        <taxon>Xanthomonas</taxon>
    </lineage>
</organism>